<proteinExistence type="predicted"/>
<accession>A0AC35FEM3</accession>
<reference evidence="2" key="1">
    <citation type="submission" date="2022-11" db="UniProtKB">
        <authorList>
            <consortium name="WormBaseParasite"/>
        </authorList>
    </citation>
    <scope>IDENTIFICATION</scope>
</reference>
<dbReference type="Proteomes" id="UP000887580">
    <property type="component" value="Unplaced"/>
</dbReference>
<protein>
    <submittedName>
        <fullName evidence="2">Purine-nucleoside phosphorylase</fullName>
    </submittedName>
</protein>
<evidence type="ECO:0000313" key="2">
    <source>
        <dbReference type="WBParaSite" id="PS1159_v2.g16803.t1"/>
    </source>
</evidence>
<evidence type="ECO:0000313" key="1">
    <source>
        <dbReference type="Proteomes" id="UP000887580"/>
    </source>
</evidence>
<organism evidence="1 2">
    <name type="scientific">Panagrolaimus sp. PS1159</name>
    <dbReference type="NCBI Taxonomy" id="55785"/>
    <lineage>
        <taxon>Eukaryota</taxon>
        <taxon>Metazoa</taxon>
        <taxon>Ecdysozoa</taxon>
        <taxon>Nematoda</taxon>
        <taxon>Chromadorea</taxon>
        <taxon>Rhabditida</taxon>
        <taxon>Tylenchina</taxon>
        <taxon>Panagrolaimomorpha</taxon>
        <taxon>Panagrolaimoidea</taxon>
        <taxon>Panagrolaimidae</taxon>
        <taxon>Panagrolaimus</taxon>
    </lineage>
</organism>
<sequence length="97" mass="10800">MYNRKSTKSVLNQLKLAEKPKIGIICGSGLGTIGNVIKNAQILPFEKIEGFSQTTLKGHRGNLLFGYIGDKYVLCMQGRIHPYEHNMNTSFCASPIR</sequence>
<dbReference type="WBParaSite" id="PS1159_v2.g16803.t1">
    <property type="protein sequence ID" value="PS1159_v2.g16803.t1"/>
    <property type="gene ID" value="PS1159_v2.g16803"/>
</dbReference>
<name>A0AC35FEM3_9BILA</name>